<evidence type="ECO:0000256" key="2">
    <source>
        <dbReference type="ARBA" id="ARBA00022527"/>
    </source>
</evidence>
<feature type="binding site" evidence="7">
    <location>
        <position position="48"/>
    </location>
    <ligand>
        <name>ATP</name>
        <dbReference type="ChEBI" id="CHEBI:30616"/>
    </ligand>
</feature>
<dbReference type="CDD" id="cd14014">
    <property type="entry name" value="STKc_PknB_like"/>
    <property type="match status" value="1"/>
</dbReference>
<dbReference type="Gene3D" id="1.10.510.10">
    <property type="entry name" value="Transferase(Phosphotransferase) domain 1"/>
    <property type="match status" value="1"/>
</dbReference>
<evidence type="ECO:0000256" key="3">
    <source>
        <dbReference type="ARBA" id="ARBA00022679"/>
    </source>
</evidence>
<keyword evidence="3" id="KW-0808">Transferase</keyword>
<comment type="caution">
    <text evidence="10">The sequence shown here is derived from an EMBL/GenBank/DDBJ whole genome shotgun (WGS) entry which is preliminary data.</text>
</comment>
<organism evidence="10 11">
    <name type="scientific">Herbihabitans rhizosphaerae</name>
    <dbReference type="NCBI Taxonomy" id="1872711"/>
    <lineage>
        <taxon>Bacteria</taxon>
        <taxon>Bacillati</taxon>
        <taxon>Actinomycetota</taxon>
        <taxon>Actinomycetes</taxon>
        <taxon>Pseudonocardiales</taxon>
        <taxon>Pseudonocardiaceae</taxon>
        <taxon>Herbihabitans</taxon>
    </lineage>
</organism>
<evidence type="ECO:0000256" key="7">
    <source>
        <dbReference type="PROSITE-ProRule" id="PRU10141"/>
    </source>
</evidence>
<evidence type="ECO:0000259" key="9">
    <source>
        <dbReference type="PROSITE" id="PS50011"/>
    </source>
</evidence>
<sequence length="514" mass="55113">MQQDQESAVTPVRVIAGRYEVRRELGRGGMGIVWLAEDRTIGRRVAIKELHLSDGVPPVERAVFEERVLREARTAGRLNDPAVVTVYDIVQEAGTTYIVMELIEAPTLTDEVNVEGPIASERVAVIGEQLLSALEAAHAADVVHRDVKPSNVMLDPNGRVKLTDFGIAQSLDDPRLTTSGILVGSPTYIAPERLHGEDAGPASDLWALGATLYFAVEGIVAFERPTTASTMHAIMNETPQLTTAQGPLAAAIMGLLIAPPEARLTAPQARALLQQAQRQTVRHAHDIDLTSPLAVTARQRPGATRIGVGDTGPRPEPKSRKVLAIVAAVLAAGALFTAGWFTRYLTPGSDEVEAGEVIQKPRTVGEGGDIPEMYTSGSTTGGLCFNGSVTNGQPLVDSDSVDCKNPHNVQVFGAMTIYPRPGESYDKFPNIAYPKGDMASMVTRYCSLLYSSDVVVKEPGVQLKVTPLLPSEASWNKRPSSSTSETSSGRVSYCAVERADNSRLTKSIVNEDND</sequence>
<dbReference type="GO" id="GO:0005524">
    <property type="term" value="F:ATP binding"/>
    <property type="evidence" value="ECO:0007669"/>
    <property type="project" value="UniProtKB-UniRule"/>
</dbReference>
<dbReference type="InterPro" id="IPR011009">
    <property type="entry name" value="Kinase-like_dom_sf"/>
</dbReference>
<evidence type="ECO:0000256" key="1">
    <source>
        <dbReference type="ARBA" id="ARBA00012513"/>
    </source>
</evidence>
<keyword evidence="11" id="KW-1185">Reference proteome</keyword>
<dbReference type="SMART" id="SM00220">
    <property type="entry name" value="S_TKc"/>
    <property type="match status" value="1"/>
</dbReference>
<keyword evidence="6 7" id="KW-0067">ATP-binding</keyword>
<protein>
    <recommendedName>
        <fullName evidence="1">non-specific serine/threonine protein kinase</fullName>
        <ecNumber evidence="1">2.7.11.1</ecNumber>
    </recommendedName>
</protein>
<dbReference type="PROSITE" id="PS00107">
    <property type="entry name" value="PROTEIN_KINASE_ATP"/>
    <property type="match status" value="1"/>
</dbReference>
<dbReference type="SUPFAM" id="SSF56112">
    <property type="entry name" value="Protein kinase-like (PK-like)"/>
    <property type="match status" value="1"/>
</dbReference>
<dbReference type="Gene3D" id="3.30.200.20">
    <property type="entry name" value="Phosphorylase Kinase, domain 1"/>
    <property type="match status" value="1"/>
</dbReference>
<dbReference type="PANTHER" id="PTHR43289">
    <property type="entry name" value="MITOGEN-ACTIVATED PROTEIN KINASE KINASE KINASE 20-RELATED"/>
    <property type="match status" value="1"/>
</dbReference>
<dbReference type="InterPro" id="IPR000719">
    <property type="entry name" value="Prot_kinase_dom"/>
</dbReference>
<dbReference type="EC" id="2.7.11.1" evidence="1"/>
<dbReference type="EMBL" id="SGWQ01000008">
    <property type="protein sequence ID" value="RZS34747.1"/>
    <property type="molecule type" value="Genomic_DNA"/>
</dbReference>
<feature type="domain" description="Protein kinase" evidence="9">
    <location>
        <begin position="19"/>
        <end position="273"/>
    </location>
</feature>
<evidence type="ECO:0000256" key="5">
    <source>
        <dbReference type="ARBA" id="ARBA00022777"/>
    </source>
</evidence>
<dbReference type="Pfam" id="PF00069">
    <property type="entry name" value="Pkinase"/>
    <property type="match status" value="1"/>
</dbReference>
<dbReference type="PANTHER" id="PTHR43289:SF6">
    <property type="entry name" value="SERINE_THREONINE-PROTEIN KINASE NEKL-3"/>
    <property type="match status" value="1"/>
</dbReference>
<dbReference type="GO" id="GO:0004674">
    <property type="term" value="F:protein serine/threonine kinase activity"/>
    <property type="evidence" value="ECO:0007669"/>
    <property type="project" value="UniProtKB-KW"/>
</dbReference>
<keyword evidence="5 10" id="KW-0418">Kinase</keyword>
<evidence type="ECO:0000256" key="8">
    <source>
        <dbReference type="SAM" id="MobiDB-lite"/>
    </source>
</evidence>
<dbReference type="PROSITE" id="PS50011">
    <property type="entry name" value="PROTEIN_KINASE_DOM"/>
    <property type="match status" value="1"/>
</dbReference>
<evidence type="ECO:0000313" key="10">
    <source>
        <dbReference type="EMBL" id="RZS34747.1"/>
    </source>
</evidence>
<proteinExistence type="predicted"/>
<evidence type="ECO:0000313" key="11">
    <source>
        <dbReference type="Proteomes" id="UP000294257"/>
    </source>
</evidence>
<dbReference type="AlphaFoldDB" id="A0A4V2ES11"/>
<evidence type="ECO:0000256" key="6">
    <source>
        <dbReference type="ARBA" id="ARBA00022840"/>
    </source>
</evidence>
<reference evidence="10 11" key="1">
    <citation type="submission" date="2019-02" db="EMBL/GenBank/DDBJ databases">
        <title>Genomic Encyclopedia of Type Strains, Phase IV (KMG-IV): sequencing the most valuable type-strain genomes for metagenomic binning, comparative biology and taxonomic classification.</title>
        <authorList>
            <person name="Goeker M."/>
        </authorList>
    </citation>
    <scope>NUCLEOTIDE SEQUENCE [LARGE SCALE GENOMIC DNA]</scope>
    <source>
        <strain evidence="10 11">DSM 101727</strain>
    </source>
</reference>
<keyword evidence="2 10" id="KW-0723">Serine/threonine-protein kinase</keyword>
<accession>A0A4V2ES11</accession>
<name>A0A4V2ES11_9PSEU</name>
<keyword evidence="4 7" id="KW-0547">Nucleotide-binding</keyword>
<dbReference type="InterPro" id="IPR008271">
    <property type="entry name" value="Ser/Thr_kinase_AS"/>
</dbReference>
<gene>
    <name evidence="10" type="ORF">EV193_10895</name>
</gene>
<dbReference type="Proteomes" id="UP000294257">
    <property type="component" value="Unassembled WGS sequence"/>
</dbReference>
<feature type="region of interest" description="Disordered" evidence="8">
    <location>
        <begin position="472"/>
        <end position="493"/>
    </location>
</feature>
<evidence type="ECO:0000256" key="4">
    <source>
        <dbReference type="ARBA" id="ARBA00022741"/>
    </source>
</evidence>
<dbReference type="PROSITE" id="PS00108">
    <property type="entry name" value="PROTEIN_KINASE_ST"/>
    <property type="match status" value="1"/>
</dbReference>
<dbReference type="InterPro" id="IPR017441">
    <property type="entry name" value="Protein_kinase_ATP_BS"/>
</dbReference>